<dbReference type="PROSITE" id="PS50026">
    <property type="entry name" value="EGF_3"/>
    <property type="match status" value="2"/>
</dbReference>
<evidence type="ECO:0000256" key="6">
    <source>
        <dbReference type="PROSITE-ProRule" id="PRU00076"/>
    </source>
</evidence>
<evidence type="ECO:0000256" key="3">
    <source>
        <dbReference type="ARBA" id="ARBA00022989"/>
    </source>
</evidence>
<dbReference type="PROSITE" id="PS01186">
    <property type="entry name" value="EGF_2"/>
    <property type="match status" value="1"/>
</dbReference>
<keyword evidence="2 7" id="KW-0812">Transmembrane</keyword>
<keyword evidence="4 7" id="KW-0472">Membrane</keyword>
<dbReference type="Gene3D" id="4.10.400.10">
    <property type="entry name" value="Low-density Lipoprotein Receptor"/>
    <property type="match status" value="1"/>
</dbReference>
<keyword evidence="13" id="KW-1185">Reference proteome</keyword>
<dbReference type="SUPFAM" id="SSF57424">
    <property type="entry name" value="LDL receptor-like module"/>
    <property type="match status" value="1"/>
</dbReference>
<dbReference type="SMART" id="SM00192">
    <property type="entry name" value="LDLa"/>
    <property type="match status" value="3"/>
</dbReference>
<evidence type="ECO:0000259" key="8">
    <source>
        <dbReference type="PROSITE" id="PS50026"/>
    </source>
</evidence>
<feature type="domain" description="EGF-like" evidence="8">
    <location>
        <begin position="982"/>
        <end position="1024"/>
    </location>
</feature>
<comment type="subcellular location">
    <subcellularLocation>
        <location evidence="1">Membrane</location>
    </subcellularLocation>
</comment>
<feature type="transmembrane region" description="Helical" evidence="7">
    <location>
        <begin position="1369"/>
        <end position="1387"/>
    </location>
</feature>
<dbReference type="PANTHER" id="PTHR24033">
    <property type="entry name" value="EGF-LIKE DOMAIN-CONTAINING PROTEIN"/>
    <property type="match status" value="1"/>
</dbReference>
<feature type="transmembrane region" description="Helical" evidence="7">
    <location>
        <begin position="1470"/>
        <end position="1490"/>
    </location>
</feature>
<protein>
    <recommendedName>
        <fullName evidence="14">EGF-like domain-containing protein</fullName>
    </recommendedName>
</protein>
<feature type="transmembrane region" description="Helical" evidence="7">
    <location>
        <begin position="1285"/>
        <end position="1307"/>
    </location>
</feature>
<feature type="domain" description="EGF-like" evidence="8">
    <location>
        <begin position="912"/>
        <end position="949"/>
    </location>
</feature>
<feature type="transmembrane region" description="Helical" evidence="7">
    <location>
        <begin position="1502"/>
        <end position="1523"/>
    </location>
</feature>
<dbReference type="EMBL" id="CAJNOL010004590">
    <property type="protein sequence ID" value="CAF1591124.1"/>
    <property type="molecule type" value="Genomic_DNA"/>
</dbReference>
<dbReference type="Proteomes" id="UP000663854">
    <property type="component" value="Unassembled WGS sequence"/>
</dbReference>
<keyword evidence="5 6" id="KW-1015">Disulfide bond</keyword>
<evidence type="ECO:0000313" key="12">
    <source>
        <dbReference type="Proteomes" id="UP000663854"/>
    </source>
</evidence>
<evidence type="ECO:0000256" key="5">
    <source>
        <dbReference type="ARBA" id="ARBA00023157"/>
    </source>
</evidence>
<feature type="disulfide bond" evidence="6">
    <location>
        <begin position="939"/>
        <end position="948"/>
    </location>
</feature>
<dbReference type="InterPro" id="IPR002172">
    <property type="entry name" value="LDrepeatLR_classA_rpt"/>
</dbReference>
<feature type="transmembrane region" description="Helical" evidence="7">
    <location>
        <begin position="1422"/>
        <end position="1444"/>
    </location>
</feature>
<dbReference type="SUPFAM" id="SSF57196">
    <property type="entry name" value="EGF/Laminin"/>
    <property type="match status" value="1"/>
</dbReference>
<organism evidence="10 12">
    <name type="scientific">Rotaria sordida</name>
    <dbReference type="NCBI Taxonomy" id="392033"/>
    <lineage>
        <taxon>Eukaryota</taxon>
        <taxon>Metazoa</taxon>
        <taxon>Spiralia</taxon>
        <taxon>Gnathifera</taxon>
        <taxon>Rotifera</taxon>
        <taxon>Eurotatoria</taxon>
        <taxon>Bdelloidea</taxon>
        <taxon>Philodinida</taxon>
        <taxon>Philodinidae</taxon>
        <taxon>Rotaria</taxon>
    </lineage>
</organism>
<feature type="disulfide bond" evidence="6">
    <location>
        <begin position="916"/>
        <end position="926"/>
    </location>
</feature>
<evidence type="ECO:0000313" key="10">
    <source>
        <dbReference type="EMBL" id="CAF1330136.1"/>
    </source>
</evidence>
<dbReference type="SUPFAM" id="SSF81321">
    <property type="entry name" value="Family A G protein-coupled receptor-like"/>
    <property type="match status" value="1"/>
</dbReference>
<comment type="caution">
    <text evidence="6">Lacks conserved residue(s) required for the propagation of feature annotation.</text>
</comment>
<dbReference type="Gene3D" id="2.10.25.10">
    <property type="entry name" value="Laminin"/>
    <property type="match status" value="1"/>
</dbReference>
<dbReference type="GO" id="GO:0016020">
    <property type="term" value="C:membrane"/>
    <property type="evidence" value="ECO:0007669"/>
    <property type="project" value="UniProtKB-SubCell"/>
</dbReference>
<dbReference type="EMBL" id="CAJNOH010003272">
    <property type="protein sequence ID" value="CAF1330136.1"/>
    <property type="molecule type" value="Genomic_DNA"/>
</dbReference>
<feature type="disulfide bond" evidence="6">
    <location>
        <begin position="1014"/>
        <end position="1023"/>
    </location>
</feature>
<dbReference type="SMART" id="SM00181">
    <property type="entry name" value="EGF"/>
    <property type="match status" value="6"/>
</dbReference>
<evidence type="ECO:0000256" key="7">
    <source>
        <dbReference type="SAM" id="Phobius"/>
    </source>
</evidence>
<evidence type="ECO:0000256" key="1">
    <source>
        <dbReference type="ARBA" id="ARBA00004370"/>
    </source>
</evidence>
<evidence type="ECO:0000259" key="9">
    <source>
        <dbReference type="PROSITE" id="PS50262"/>
    </source>
</evidence>
<keyword evidence="3 7" id="KW-1133">Transmembrane helix</keyword>
<dbReference type="PROSITE" id="PS00022">
    <property type="entry name" value="EGF_1"/>
    <property type="match status" value="4"/>
</dbReference>
<dbReference type="InterPro" id="IPR000742">
    <property type="entry name" value="EGF"/>
</dbReference>
<dbReference type="InterPro" id="IPR051830">
    <property type="entry name" value="NOTCH_homolog"/>
</dbReference>
<comment type="caution">
    <text evidence="10">The sequence shown here is derived from an EMBL/GenBank/DDBJ whole genome shotgun (WGS) entry which is preliminary data.</text>
</comment>
<dbReference type="Gene3D" id="1.20.1070.10">
    <property type="entry name" value="Rhodopsin 7-helix transmembrane proteins"/>
    <property type="match status" value="1"/>
</dbReference>
<keyword evidence="6" id="KW-0245">EGF-like domain</keyword>
<feature type="disulfide bond" evidence="6">
    <location>
        <begin position="920"/>
        <end position="937"/>
    </location>
</feature>
<dbReference type="PROSITE" id="PS50262">
    <property type="entry name" value="G_PROTEIN_RECEP_F1_2"/>
    <property type="match status" value="1"/>
</dbReference>
<gene>
    <name evidence="11" type="ORF">JXQ802_LOCUS47250</name>
    <name evidence="10" type="ORF">PYM288_LOCUS31366</name>
</gene>
<dbReference type="PANTHER" id="PTHR24033:SF151">
    <property type="entry name" value="NOTCH 2"/>
    <property type="match status" value="1"/>
</dbReference>
<name>A0A815FW27_9BILA</name>
<dbReference type="InterPro" id="IPR017452">
    <property type="entry name" value="GPCR_Rhodpsn_7TM"/>
</dbReference>
<dbReference type="PROSITE" id="PS50068">
    <property type="entry name" value="LDLRA_2"/>
    <property type="match status" value="1"/>
</dbReference>
<reference evidence="10" key="1">
    <citation type="submission" date="2021-02" db="EMBL/GenBank/DDBJ databases">
        <authorList>
            <person name="Nowell W R."/>
        </authorList>
    </citation>
    <scope>NUCLEOTIDE SEQUENCE</scope>
</reference>
<dbReference type="CDD" id="cd00054">
    <property type="entry name" value="EGF_CA"/>
    <property type="match status" value="1"/>
</dbReference>
<feature type="transmembrane region" description="Helical" evidence="7">
    <location>
        <begin position="1327"/>
        <end position="1349"/>
    </location>
</feature>
<evidence type="ECO:0000256" key="2">
    <source>
        <dbReference type="ARBA" id="ARBA00022692"/>
    </source>
</evidence>
<accession>A0A815FW27</accession>
<evidence type="ECO:0008006" key="14">
    <source>
        <dbReference type="Google" id="ProtNLM"/>
    </source>
</evidence>
<evidence type="ECO:0000256" key="4">
    <source>
        <dbReference type="ARBA" id="ARBA00023136"/>
    </source>
</evidence>
<feature type="transmembrane region" description="Helical" evidence="7">
    <location>
        <begin position="1250"/>
        <end position="1273"/>
    </location>
</feature>
<evidence type="ECO:0000313" key="11">
    <source>
        <dbReference type="EMBL" id="CAF1591124.1"/>
    </source>
</evidence>
<sequence>MTESNISSFLYNINRYSKTNFDCFYAHIIDDLYQNDGTFIRTNYLTPFCQRPLLNESMNKDLTSKEGYVKNRINFSSLRSQGITSEQLLKWSISIDIIEEYAIYLIENDPKLGEIIFLNCSSLWFGSHCQYTFGSNIEIESFGDFLVSSFNNRQKYPSGLTINTCYPHLFGCFRGPKPMCLDWREICNGIIDCIGDNFGIDEKYCDELEMNECKEDEYRCHNGAQCIPLEFFRDGWTSKDCLDGTDEEETFTNGPEFDDTSTLNCIKMLTFPCEERSCRYPRSFPCGDGECLNSELINDHFKGVLCSGTRRNINYAYSIYKTLNHLPDDCQKLILHKFGLYKPSTNEKEDYSSENWLLLNNCSMDNISFPAYPIFNGYFQVIYSTKSLINDSFSNAPPDYVCNDPRQCLHLPKATIQIGGLDCRPFNQVVEESYIMDLYDLHSILDSLMDICSLMGNINKYTSNSSLFYCQSSQRYISKHRLIDSFVDCYHEEDEKYQNSCLLNDTQRFLCQSKQICISPIGITMFSGDCRDEYISLTKPKSSLLAFLCNFIPEVREENGDDDETNCEWWQCNNPYTRCDNIFHCANGIDEFDCPNSYCNINEFKCIIDDSIDYLCISQANIYEKPINCSKHNDDEIICRKLFYSANLINEKNKYLSWKEKTCLTHNDICGQQSLNNQHLICNPVKKPIAYLCERLIWDINNNKPLCALQLDDPIFRYDRFFSKFNLGYFPSIINQTSLSSQKHINMKITTKVSMNTSIELIEYCNRGILIYEGKSYKKKCLCPPNYFGDQCQWQSQRVSLTLQIRPMGSIDKKNSIYHIFIYLIDDEYKIIHYYEQINYIPSIDCQTKFNRYLLYPTRPKNVKHNYSIHIDIFDKITLNYYGSWYLSIPFPFLPVNRLSTQLIIPYEKSEFSKNCSLECGIHGKCFYYINSPKSFCKCDQEYSGHFCHLKHECSCSPNSICLNSSICLCPLNKFGSKCFLQHTSCQSDNPCQNNGQCIPINDRINKKGFICLCNEGYMGLNCEYKSNRIDITFRTDVIPSVIFAHWIIAFDDRSYQRITTFKKVPFDQYSVTLFVKESFNILFIEYLNNSYLTVLREEFIPLDDISIDINIDNMCVNVSKLLNSTIFNYNYLHRIKYYQFPCIENLKLKCFYDEKHMCICDKNRYSNCFDYNHNMIYNCRGYNYCQNNGRCFQDNATCPTTTMCMCEKCYYGNKCQFNTKGFSLSLDAIFGYHIKPFISFFKQSKSVKITATLTIIMFITGFISGILSILIFRKKFSMMVGCGIYLLTTSITSLLTITIFTIKYWQLIFFQMNLITNRSFLYMNCLLIDMLLKIFLSSVDWLNACVAIERAITSLQGIKFNKLKSRYIAKRVIPIIFSLAILTYIHDPISRQLFDDEDEQRTWCIVNYSFQLKIFDRFINLFHFLTPFIINVLSSLIIIIKVFKTRTKTQKKVKNTTLFYVQIKRHKHLIIAPCILILLALPRLIISFLSKCMESTRDPWLFLFGYYISFVPLLLIFVVFVLPSKKYKEEFLILIRKKPRTTQ</sequence>
<dbReference type="InterPro" id="IPR036055">
    <property type="entry name" value="LDL_receptor-like_sf"/>
</dbReference>
<dbReference type="CDD" id="cd00112">
    <property type="entry name" value="LDLa"/>
    <property type="match status" value="1"/>
</dbReference>
<dbReference type="Proteomes" id="UP000663870">
    <property type="component" value="Unassembled WGS sequence"/>
</dbReference>
<evidence type="ECO:0000313" key="13">
    <source>
        <dbReference type="Proteomes" id="UP000663870"/>
    </source>
</evidence>
<feature type="domain" description="G-protein coupled receptors family 1 profile" evidence="9">
    <location>
        <begin position="1265"/>
        <end position="1521"/>
    </location>
</feature>
<proteinExistence type="predicted"/>